<evidence type="ECO:0000313" key="10">
    <source>
        <dbReference type="EMBL" id="MFD2263917.1"/>
    </source>
</evidence>
<feature type="domain" description="CobB/CobQ-like glutamine amidotransferase" evidence="9">
    <location>
        <begin position="254"/>
        <end position="436"/>
    </location>
</feature>
<keyword evidence="4 7" id="KW-0169">Cobalamin biosynthesis</keyword>
<dbReference type="Pfam" id="PF01656">
    <property type="entry name" value="CbiA"/>
    <property type="match status" value="1"/>
</dbReference>
<dbReference type="PANTHER" id="PTHR21343">
    <property type="entry name" value="DETHIOBIOTIN SYNTHETASE"/>
    <property type="match status" value="1"/>
</dbReference>
<evidence type="ECO:0000259" key="8">
    <source>
        <dbReference type="Pfam" id="PF01656"/>
    </source>
</evidence>
<sequence>MAKAIMFQGTGSDVGKSLLVAGIARALTLRGLKVRPFKPQNMSNNAGVTADGGEIGRAQMLQAKAAMVPPSVHMNPVLLKPQSEIGSQIIVQGKLWGSARAAEYQQVKPQMLPFVLESFERLKSDADIVLVEGAGSASEVNLRTNDIANMGFAQAADIPVVLIGDIERGGVIASLVGTKAVLPSEDAALIAGFIVNKFRGDPRLFDSGMEIVRQATGWGALGLVPHFDGADRLPAEDALALDQPLRASDGTLVIAVPILPRIANFDDLDPLAAEPGVRLVRVKPGQALPGNAALVLLPGSKSTIADLQALRDAGFDIDIQAHVRRGGHVLGLCAGYQMLGRTIADPDGIEGAPGTVNGLGFLAIDTVLTGKKQTTLANGRDFGGAPINGYEIHVGETSGPDCERPFLIHGDGRPDGARSADGRIVGTYVHGLFTDDAQRAAWIGRLGGTAGGFSYDATVEAVLDGLAAHLERHLDIDGLLRLAR</sequence>
<evidence type="ECO:0000259" key="9">
    <source>
        <dbReference type="Pfam" id="PF07685"/>
    </source>
</evidence>
<dbReference type="InterPro" id="IPR002586">
    <property type="entry name" value="CobQ/CobB/MinD/ParA_Nub-bd_dom"/>
</dbReference>
<gene>
    <name evidence="7" type="primary">cobQ</name>
    <name evidence="10" type="ORF">ACFSM5_13530</name>
</gene>
<dbReference type="SUPFAM" id="SSF52317">
    <property type="entry name" value="Class I glutamine amidotransferase-like"/>
    <property type="match status" value="1"/>
</dbReference>
<evidence type="ECO:0000256" key="7">
    <source>
        <dbReference type="HAMAP-Rule" id="MF_00028"/>
    </source>
</evidence>
<reference evidence="11" key="1">
    <citation type="journal article" date="2019" name="Int. J. Syst. Evol. Microbiol.">
        <title>The Global Catalogue of Microorganisms (GCM) 10K type strain sequencing project: providing services to taxonomists for standard genome sequencing and annotation.</title>
        <authorList>
            <consortium name="The Broad Institute Genomics Platform"/>
            <consortium name="The Broad Institute Genome Sequencing Center for Infectious Disease"/>
            <person name="Wu L."/>
            <person name="Ma J."/>
        </authorList>
    </citation>
    <scope>NUCLEOTIDE SEQUENCE [LARGE SCALE GENOMIC DNA]</scope>
    <source>
        <strain evidence="11">CGMCC 1.19062</strain>
    </source>
</reference>
<feature type="active site" evidence="7">
    <location>
        <position position="430"/>
    </location>
</feature>
<name>A0ABW5DSL3_9PROT</name>
<dbReference type="NCBIfam" id="TIGR00313">
    <property type="entry name" value="cobQ"/>
    <property type="match status" value="1"/>
</dbReference>
<feature type="domain" description="CobQ/CobB/MinD/ParA nucleotide binding" evidence="8">
    <location>
        <begin position="5"/>
        <end position="237"/>
    </location>
</feature>
<dbReference type="RefSeq" id="WP_379876959.1">
    <property type="nucleotide sequence ID" value="NZ_JBHUIP010000012.1"/>
</dbReference>
<dbReference type="Pfam" id="PF07685">
    <property type="entry name" value="GATase_3"/>
    <property type="match status" value="1"/>
</dbReference>
<dbReference type="HAMAP" id="MF_00028">
    <property type="entry name" value="CobQ"/>
    <property type="match status" value="1"/>
</dbReference>
<dbReference type="InterPro" id="IPR004459">
    <property type="entry name" value="CobQ_synth"/>
</dbReference>
<comment type="function">
    <text evidence="6 7">Catalyzes amidations at positions B, D, E, and G on adenosylcobyrinic A,C-diamide. NH(2) groups are provided by glutamine, and one molecule of ATP is hydrogenolyzed for each amidation.</text>
</comment>
<evidence type="ECO:0000256" key="4">
    <source>
        <dbReference type="ARBA" id="ARBA00022573"/>
    </source>
</evidence>
<dbReference type="InterPro" id="IPR029062">
    <property type="entry name" value="Class_I_gatase-like"/>
</dbReference>
<evidence type="ECO:0000256" key="1">
    <source>
        <dbReference type="ARBA" id="ARBA00004953"/>
    </source>
</evidence>
<organism evidence="10 11">
    <name type="scientific">Lacibacterium aquatile</name>
    <dbReference type="NCBI Taxonomy" id="1168082"/>
    <lineage>
        <taxon>Bacteria</taxon>
        <taxon>Pseudomonadati</taxon>
        <taxon>Pseudomonadota</taxon>
        <taxon>Alphaproteobacteria</taxon>
        <taxon>Rhodospirillales</taxon>
        <taxon>Rhodospirillaceae</taxon>
    </lineage>
</organism>
<evidence type="ECO:0000256" key="3">
    <source>
        <dbReference type="ARBA" id="ARBA00019833"/>
    </source>
</evidence>
<evidence type="ECO:0000313" key="11">
    <source>
        <dbReference type="Proteomes" id="UP001597295"/>
    </source>
</evidence>
<evidence type="ECO:0000256" key="5">
    <source>
        <dbReference type="ARBA" id="ARBA00022962"/>
    </source>
</evidence>
<accession>A0ABW5DSL3</accession>
<dbReference type="NCBIfam" id="NF001989">
    <property type="entry name" value="PRK00784.1"/>
    <property type="match status" value="1"/>
</dbReference>
<proteinExistence type="inferred from homology"/>
<dbReference type="SUPFAM" id="SSF52540">
    <property type="entry name" value="P-loop containing nucleoside triphosphate hydrolases"/>
    <property type="match status" value="1"/>
</dbReference>
<dbReference type="EMBL" id="JBHUIP010000012">
    <property type="protein sequence ID" value="MFD2263917.1"/>
    <property type="molecule type" value="Genomic_DNA"/>
</dbReference>
<dbReference type="InterPro" id="IPR027417">
    <property type="entry name" value="P-loop_NTPase"/>
</dbReference>
<dbReference type="CDD" id="cd05389">
    <property type="entry name" value="CobQ_N"/>
    <property type="match status" value="1"/>
</dbReference>
<dbReference type="InterPro" id="IPR033949">
    <property type="entry name" value="CobQ_GATase1"/>
</dbReference>
<dbReference type="PANTHER" id="PTHR21343:SF1">
    <property type="entry name" value="COBYRIC ACID SYNTHASE"/>
    <property type="match status" value="1"/>
</dbReference>
<dbReference type="InterPro" id="IPR047045">
    <property type="entry name" value="CobQ_N"/>
</dbReference>
<keyword evidence="11" id="KW-1185">Reference proteome</keyword>
<dbReference type="Gene3D" id="3.40.50.300">
    <property type="entry name" value="P-loop containing nucleotide triphosphate hydrolases"/>
    <property type="match status" value="1"/>
</dbReference>
<dbReference type="InterPro" id="IPR011698">
    <property type="entry name" value="GATase_3"/>
</dbReference>
<dbReference type="Proteomes" id="UP001597295">
    <property type="component" value="Unassembled WGS sequence"/>
</dbReference>
<comment type="pathway">
    <text evidence="1 7">Cofactor biosynthesis; adenosylcobalamin biosynthesis.</text>
</comment>
<comment type="caution">
    <text evidence="10">The sequence shown here is derived from an EMBL/GenBank/DDBJ whole genome shotgun (WGS) entry which is preliminary data.</text>
</comment>
<dbReference type="CDD" id="cd01750">
    <property type="entry name" value="GATase1_CobQ"/>
    <property type="match status" value="1"/>
</dbReference>
<dbReference type="Gene3D" id="3.40.50.880">
    <property type="match status" value="1"/>
</dbReference>
<protein>
    <recommendedName>
        <fullName evidence="3 7">Cobyric acid synthase</fullName>
    </recommendedName>
</protein>
<evidence type="ECO:0000256" key="6">
    <source>
        <dbReference type="ARBA" id="ARBA00025166"/>
    </source>
</evidence>
<dbReference type="PROSITE" id="PS51274">
    <property type="entry name" value="GATASE_COBBQ"/>
    <property type="match status" value="1"/>
</dbReference>
<feature type="active site" description="Nucleophile" evidence="7">
    <location>
        <position position="333"/>
    </location>
</feature>
<evidence type="ECO:0000256" key="2">
    <source>
        <dbReference type="ARBA" id="ARBA00006205"/>
    </source>
</evidence>
<keyword evidence="5 7" id="KW-0315">Glutamine amidotransferase</keyword>
<comment type="similarity">
    <text evidence="2 7">Belongs to the CobB/CobQ family. CobQ subfamily.</text>
</comment>